<accession>A0A0D6JEU2</accession>
<proteinExistence type="predicted"/>
<dbReference type="EMBL" id="LN829119">
    <property type="protein sequence ID" value="CPR19004.1"/>
    <property type="molecule type" value="Genomic_DNA"/>
</dbReference>
<dbReference type="SUPFAM" id="SSF51735">
    <property type="entry name" value="NAD(P)-binding Rossmann-fold domains"/>
    <property type="match status" value="1"/>
</dbReference>
<sequence length="311" mass="32983">MPPRILITGATGFIGRFLTESLLANGFEVRAAARDVSQISARPDLDIVSLPDMSEPHDWHALLGGVTHVVHLAGIAHATSTIPESQYMAVNCEATRALAIAAREADLNRVVLMSSVRAQSGPSAEGVLTERSPPHPTDAYGRSKLAAEQALAEELADSRTDWVALRPVVVYGPGVKGNMAALVRLARLPIPLPLKTVAGRRSLLHIDSLMTAVRHVLTSPQASRRVFLVADEEPATVPEILAALRSGLSRSPGLVPIPAGILASLARLAGRTGQWQRLNADLVVDAAQLQGIGWHPCHDTAKALASCLNAE</sequence>
<name>A0A0D6JEU2_9HYPH</name>
<dbReference type="PANTHER" id="PTHR43245:SF58">
    <property type="entry name" value="BLL5923 PROTEIN"/>
    <property type="match status" value="1"/>
</dbReference>
<feature type="domain" description="NAD-dependent epimerase/dehydratase" evidence="1">
    <location>
        <begin position="5"/>
        <end position="227"/>
    </location>
</feature>
<dbReference type="PANTHER" id="PTHR43245">
    <property type="entry name" value="BIFUNCTIONAL POLYMYXIN RESISTANCE PROTEIN ARNA"/>
    <property type="match status" value="1"/>
</dbReference>
<evidence type="ECO:0000259" key="1">
    <source>
        <dbReference type="Pfam" id="PF01370"/>
    </source>
</evidence>
<dbReference type="KEGG" id="fiy:BN1229_v1_1962"/>
<dbReference type="InterPro" id="IPR001509">
    <property type="entry name" value="Epimerase_deHydtase"/>
</dbReference>
<dbReference type="AlphaFoldDB" id="A0A0D6JEU2"/>
<dbReference type="OrthoDB" id="9814124at2"/>
<gene>
    <name evidence="2" type="ORF">YBN1229_v1_1962</name>
</gene>
<reference evidence="3" key="1">
    <citation type="submission" date="2015-02" db="EMBL/GenBank/DDBJ databases">
        <authorList>
            <person name="Chooi Y.-H."/>
        </authorList>
    </citation>
    <scope>NUCLEOTIDE SEQUENCE [LARGE SCALE GENOMIC DNA]</scope>
    <source>
        <strain evidence="3">strain Y</strain>
    </source>
</reference>
<keyword evidence="3" id="KW-1185">Reference proteome</keyword>
<dbReference type="Proteomes" id="UP000033187">
    <property type="component" value="Chromosome 1"/>
</dbReference>
<dbReference type="InterPro" id="IPR050177">
    <property type="entry name" value="Lipid_A_modif_metabolic_enz"/>
</dbReference>
<evidence type="ECO:0000313" key="2">
    <source>
        <dbReference type="EMBL" id="CPR19004.1"/>
    </source>
</evidence>
<evidence type="ECO:0000313" key="3">
    <source>
        <dbReference type="Proteomes" id="UP000033187"/>
    </source>
</evidence>
<dbReference type="RefSeq" id="WP_046480185.1">
    <property type="nucleotide sequence ID" value="NZ_LN829118.1"/>
</dbReference>
<protein>
    <submittedName>
        <fullName evidence="2">NAD-dependent epimerase/dehydratase</fullName>
    </submittedName>
</protein>
<dbReference type="InterPro" id="IPR036291">
    <property type="entry name" value="NAD(P)-bd_dom_sf"/>
</dbReference>
<dbReference type="KEGG" id="fil:BN1229_v1_1960"/>
<dbReference type="Gene3D" id="3.40.50.720">
    <property type="entry name" value="NAD(P)-binding Rossmann-like Domain"/>
    <property type="match status" value="1"/>
</dbReference>
<organism evidence="2 3">
    <name type="scientific">Candidatus Filomicrobium marinum</name>
    <dbReference type="NCBI Taxonomy" id="1608628"/>
    <lineage>
        <taxon>Bacteria</taxon>
        <taxon>Pseudomonadati</taxon>
        <taxon>Pseudomonadota</taxon>
        <taxon>Alphaproteobacteria</taxon>
        <taxon>Hyphomicrobiales</taxon>
        <taxon>Hyphomicrobiaceae</taxon>
        <taxon>Filomicrobium</taxon>
    </lineage>
</organism>
<dbReference type="Pfam" id="PF01370">
    <property type="entry name" value="Epimerase"/>
    <property type="match status" value="1"/>
</dbReference>